<organism evidence="10 11">
    <name type="scientific">Ensete ventricosum</name>
    <name type="common">Abyssinian banana</name>
    <name type="synonym">Musa ensete</name>
    <dbReference type="NCBI Taxonomy" id="4639"/>
    <lineage>
        <taxon>Eukaryota</taxon>
        <taxon>Viridiplantae</taxon>
        <taxon>Streptophyta</taxon>
        <taxon>Embryophyta</taxon>
        <taxon>Tracheophyta</taxon>
        <taxon>Spermatophyta</taxon>
        <taxon>Magnoliopsida</taxon>
        <taxon>Liliopsida</taxon>
        <taxon>Zingiberales</taxon>
        <taxon>Musaceae</taxon>
        <taxon>Ensete</taxon>
    </lineage>
</organism>
<name>A0A426YXB0_ENSVE</name>
<feature type="compositionally biased region" description="Low complexity" evidence="6">
    <location>
        <begin position="601"/>
        <end position="616"/>
    </location>
</feature>
<evidence type="ECO:0000256" key="1">
    <source>
        <dbReference type="ARBA" id="ARBA00022679"/>
    </source>
</evidence>
<proteinExistence type="predicted"/>
<keyword evidence="1" id="KW-0808">Transferase</keyword>
<dbReference type="InterPro" id="IPR011009">
    <property type="entry name" value="Kinase-like_dom_sf"/>
</dbReference>
<gene>
    <name evidence="10" type="ORF">B296_00029537</name>
</gene>
<evidence type="ECO:0000259" key="9">
    <source>
        <dbReference type="PROSITE" id="PS50011"/>
    </source>
</evidence>
<evidence type="ECO:0000256" key="8">
    <source>
        <dbReference type="SAM" id="SignalP"/>
    </source>
</evidence>
<feature type="region of interest" description="Disordered" evidence="6">
    <location>
        <begin position="290"/>
        <end position="309"/>
    </location>
</feature>
<dbReference type="Pfam" id="PF19160">
    <property type="entry name" value="SPARK"/>
    <property type="match status" value="1"/>
</dbReference>
<keyword evidence="7" id="KW-1133">Transmembrane helix</keyword>
<dbReference type="PANTHER" id="PTHR47989:SF47">
    <property type="entry name" value="SERINE_THREONINE-PROTEIN KINASE PBL28-RELATED"/>
    <property type="match status" value="1"/>
</dbReference>
<feature type="compositionally biased region" description="Low complexity" evidence="6">
    <location>
        <begin position="242"/>
        <end position="251"/>
    </location>
</feature>
<feature type="domain" description="Protein kinase" evidence="9">
    <location>
        <begin position="329"/>
        <end position="600"/>
    </location>
</feature>
<dbReference type="InterPro" id="IPR017441">
    <property type="entry name" value="Protein_kinase_ATP_BS"/>
</dbReference>
<dbReference type="SMART" id="SM00220">
    <property type="entry name" value="S_TKc"/>
    <property type="match status" value="1"/>
</dbReference>
<feature type="chain" id="PRO_5019352660" description="Protein kinase domain-containing protein" evidence="8">
    <location>
        <begin position="26"/>
        <end position="645"/>
    </location>
</feature>
<evidence type="ECO:0000256" key="6">
    <source>
        <dbReference type="SAM" id="MobiDB-lite"/>
    </source>
</evidence>
<dbReference type="Pfam" id="PF00069">
    <property type="entry name" value="Pkinase"/>
    <property type="match status" value="1"/>
</dbReference>
<dbReference type="Gene3D" id="1.10.510.10">
    <property type="entry name" value="Transferase(Phosphotransferase) domain 1"/>
    <property type="match status" value="1"/>
</dbReference>
<dbReference type="InterPro" id="IPR008271">
    <property type="entry name" value="Ser/Thr_kinase_AS"/>
</dbReference>
<protein>
    <recommendedName>
        <fullName evidence="9">Protein kinase domain-containing protein</fullName>
    </recommendedName>
</protein>
<sequence length="645" mass="66901">MLRRHSFCLLLPSLLFLLLTSVARSANSATCPYDLDSASHLISPACYANASAASAATNCCWYVYTAYTFAAVRHANHSGAAFLPPAVASACSASFAAVLVSRGLVNASLLSSASCDLGSSLLAAAGRPCQFPTVRGIRSAADFTLASRLCASPTVGDLSPDVGTACPACQNAVISATFALLNATHSKEFVPCGVAATIAVWTPFQPSPSRFASYARCMLQVLENVGGLGTDNLIPSPPPPSSVQAPVSTSSSSSASRSIKVAVGSALAGLVSVAAIVFLAFKIRRSTAVTSNMKDEKEPPPSSTAASPLPTDGLYIFTKSELRAATNGFDDVLLLGEGGSGKVYLGRLPSGQPVAIKRIYREHKVAEFYAEVAILAKLRHGNLATLVGYCFGDREHALVYEYMAGGNLARALSSGELTWWRRVRVAVDVAQGLAYLHGLPEGAVIHRDVKPTNVLLTDAGLAKLSDFGVSRVVPPGGNHVSTEVVGTLGYVDPESFPAGHVSEATDVYSFGVVLLELVTGMRAVVPTPTGGAESIIHAARASAGWPSDGAGSSVVDPRLGEGWDRATVGAVFELACRCVRPRREERPTMREAAAELAAALADLEARTGGAEEAATSPPQPPPNESPAPPLASTGSTPSSVHAWSI</sequence>
<dbReference type="GO" id="GO:0005524">
    <property type="term" value="F:ATP binding"/>
    <property type="evidence" value="ECO:0007669"/>
    <property type="project" value="UniProtKB-UniRule"/>
</dbReference>
<evidence type="ECO:0000256" key="5">
    <source>
        <dbReference type="PROSITE-ProRule" id="PRU10141"/>
    </source>
</evidence>
<dbReference type="GO" id="GO:0004672">
    <property type="term" value="F:protein kinase activity"/>
    <property type="evidence" value="ECO:0007669"/>
    <property type="project" value="InterPro"/>
</dbReference>
<feature type="region of interest" description="Disordered" evidence="6">
    <location>
        <begin position="601"/>
        <end position="645"/>
    </location>
</feature>
<keyword evidence="4 5" id="KW-0067">ATP-binding</keyword>
<dbReference type="PROSITE" id="PS00107">
    <property type="entry name" value="PROTEIN_KINASE_ATP"/>
    <property type="match status" value="1"/>
</dbReference>
<dbReference type="PROSITE" id="PS50011">
    <property type="entry name" value="PROTEIN_KINASE_DOM"/>
    <property type="match status" value="1"/>
</dbReference>
<dbReference type="PANTHER" id="PTHR47989">
    <property type="entry name" value="OS01G0750732 PROTEIN"/>
    <property type="match status" value="1"/>
</dbReference>
<feature type="transmembrane region" description="Helical" evidence="7">
    <location>
        <begin position="261"/>
        <end position="281"/>
    </location>
</feature>
<dbReference type="AlphaFoldDB" id="A0A426YXB0"/>
<feature type="signal peptide" evidence="8">
    <location>
        <begin position="1"/>
        <end position="25"/>
    </location>
</feature>
<evidence type="ECO:0000256" key="2">
    <source>
        <dbReference type="ARBA" id="ARBA00022741"/>
    </source>
</evidence>
<dbReference type="Gene3D" id="3.30.200.20">
    <property type="entry name" value="Phosphorylase Kinase, domain 1"/>
    <property type="match status" value="1"/>
</dbReference>
<feature type="compositionally biased region" description="Polar residues" evidence="6">
    <location>
        <begin position="633"/>
        <end position="645"/>
    </location>
</feature>
<keyword evidence="7" id="KW-0812">Transmembrane</keyword>
<feature type="region of interest" description="Disordered" evidence="6">
    <location>
        <begin position="230"/>
        <end position="251"/>
    </location>
</feature>
<feature type="binding site" evidence="5">
    <location>
        <position position="357"/>
    </location>
    <ligand>
        <name>ATP</name>
        <dbReference type="ChEBI" id="CHEBI:30616"/>
    </ligand>
</feature>
<comment type="caution">
    <text evidence="10">The sequence shown here is derived from an EMBL/GenBank/DDBJ whole genome shotgun (WGS) entry which is preliminary data.</text>
</comment>
<keyword evidence="8" id="KW-0732">Signal</keyword>
<evidence type="ECO:0000256" key="7">
    <source>
        <dbReference type="SAM" id="Phobius"/>
    </source>
</evidence>
<evidence type="ECO:0000256" key="4">
    <source>
        <dbReference type="ARBA" id="ARBA00022840"/>
    </source>
</evidence>
<evidence type="ECO:0000256" key="3">
    <source>
        <dbReference type="ARBA" id="ARBA00022777"/>
    </source>
</evidence>
<reference evidence="10 11" key="1">
    <citation type="journal article" date="2014" name="Agronomy (Basel)">
        <title>A Draft Genome Sequence for Ensete ventricosum, the Drought-Tolerant Tree Against Hunger.</title>
        <authorList>
            <person name="Harrison J."/>
            <person name="Moore K.A."/>
            <person name="Paszkiewicz K."/>
            <person name="Jones T."/>
            <person name="Grant M."/>
            <person name="Ambacheew D."/>
            <person name="Muzemil S."/>
            <person name="Studholme D.J."/>
        </authorList>
    </citation>
    <scope>NUCLEOTIDE SEQUENCE [LARGE SCALE GENOMIC DNA]</scope>
</reference>
<dbReference type="PROSITE" id="PS00108">
    <property type="entry name" value="PROTEIN_KINASE_ST"/>
    <property type="match status" value="1"/>
</dbReference>
<keyword evidence="3" id="KW-0418">Kinase</keyword>
<evidence type="ECO:0000313" key="11">
    <source>
        <dbReference type="Proteomes" id="UP000287651"/>
    </source>
</evidence>
<evidence type="ECO:0000313" key="10">
    <source>
        <dbReference type="EMBL" id="RRT56348.1"/>
    </source>
</evidence>
<dbReference type="EMBL" id="AMZH03009674">
    <property type="protein sequence ID" value="RRT56348.1"/>
    <property type="molecule type" value="Genomic_DNA"/>
</dbReference>
<keyword evidence="2 5" id="KW-0547">Nucleotide-binding</keyword>
<dbReference type="Proteomes" id="UP000287651">
    <property type="component" value="Unassembled WGS sequence"/>
</dbReference>
<feature type="compositionally biased region" description="Pro residues" evidence="6">
    <location>
        <begin position="617"/>
        <end position="629"/>
    </location>
</feature>
<dbReference type="InterPro" id="IPR000719">
    <property type="entry name" value="Prot_kinase_dom"/>
</dbReference>
<accession>A0A426YXB0</accession>
<dbReference type="SUPFAM" id="SSF56112">
    <property type="entry name" value="Protein kinase-like (PK-like)"/>
    <property type="match status" value="1"/>
</dbReference>
<dbReference type="InterPro" id="IPR043891">
    <property type="entry name" value="SPARK"/>
</dbReference>
<keyword evidence="7" id="KW-0472">Membrane</keyword>